<feature type="transmembrane region" description="Helical" evidence="6">
    <location>
        <begin position="246"/>
        <end position="265"/>
    </location>
</feature>
<keyword evidence="4 6" id="KW-1133">Transmembrane helix</keyword>
<gene>
    <name evidence="7" type="ORF">FC70_GL000104</name>
</gene>
<dbReference type="Pfam" id="PF01594">
    <property type="entry name" value="AI-2E_transport"/>
    <property type="match status" value="1"/>
</dbReference>
<feature type="transmembrane region" description="Helical" evidence="6">
    <location>
        <begin position="120"/>
        <end position="143"/>
    </location>
</feature>
<evidence type="ECO:0000256" key="1">
    <source>
        <dbReference type="ARBA" id="ARBA00004141"/>
    </source>
</evidence>
<evidence type="ECO:0000313" key="7">
    <source>
        <dbReference type="EMBL" id="KRL58031.1"/>
    </source>
</evidence>
<accession>A0A0R1RLS9</accession>
<dbReference type="Proteomes" id="UP000051697">
    <property type="component" value="Unassembled WGS sequence"/>
</dbReference>
<feature type="transmembrane region" description="Helical" evidence="6">
    <location>
        <begin position="215"/>
        <end position="239"/>
    </location>
</feature>
<dbReference type="STRING" id="1423778.FC70_GL000104"/>
<name>A0A0R1RLS9_9LACO</name>
<feature type="transmembrane region" description="Helical" evidence="6">
    <location>
        <begin position="277"/>
        <end position="310"/>
    </location>
</feature>
<keyword evidence="5 6" id="KW-0472">Membrane</keyword>
<evidence type="ECO:0000313" key="8">
    <source>
        <dbReference type="Proteomes" id="UP000051697"/>
    </source>
</evidence>
<comment type="similarity">
    <text evidence="2">Belongs to the autoinducer-2 exporter (AI-2E) (TC 2.A.86) family.</text>
</comment>
<dbReference type="PANTHER" id="PTHR21716">
    <property type="entry name" value="TRANSMEMBRANE PROTEIN"/>
    <property type="match status" value="1"/>
</dbReference>
<dbReference type="EMBL" id="AZFE01000002">
    <property type="protein sequence ID" value="KRL58031.1"/>
    <property type="molecule type" value="Genomic_DNA"/>
</dbReference>
<dbReference type="InterPro" id="IPR002549">
    <property type="entry name" value="AI-2E-like"/>
</dbReference>
<feature type="transmembrane region" description="Helical" evidence="6">
    <location>
        <begin position="42"/>
        <end position="63"/>
    </location>
</feature>
<evidence type="ECO:0000256" key="2">
    <source>
        <dbReference type="ARBA" id="ARBA00009773"/>
    </source>
</evidence>
<evidence type="ECO:0000256" key="6">
    <source>
        <dbReference type="SAM" id="Phobius"/>
    </source>
</evidence>
<comment type="caution">
    <text evidence="7">The sequence shown here is derived from an EMBL/GenBank/DDBJ whole genome shotgun (WGS) entry which is preliminary data.</text>
</comment>
<dbReference type="GO" id="GO:0016020">
    <property type="term" value="C:membrane"/>
    <property type="evidence" value="ECO:0007669"/>
    <property type="project" value="UniProtKB-SubCell"/>
</dbReference>
<organism evidence="7 8">
    <name type="scientific">Paucilactobacillus oligofermentans DSM 15707 = LMG 22743</name>
    <dbReference type="NCBI Taxonomy" id="1423778"/>
    <lineage>
        <taxon>Bacteria</taxon>
        <taxon>Bacillati</taxon>
        <taxon>Bacillota</taxon>
        <taxon>Bacilli</taxon>
        <taxon>Lactobacillales</taxon>
        <taxon>Lactobacillaceae</taxon>
        <taxon>Paucilactobacillus</taxon>
    </lineage>
</organism>
<feature type="transmembrane region" description="Helical" evidence="6">
    <location>
        <begin position="6"/>
        <end position="30"/>
    </location>
</feature>
<keyword evidence="3 6" id="KW-0812">Transmembrane</keyword>
<comment type="subcellular location">
    <subcellularLocation>
        <location evidence="1">Membrane</location>
        <topology evidence="1">Multi-pass membrane protein</topology>
    </subcellularLocation>
</comment>
<keyword evidence="8" id="KW-1185">Reference proteome</keyword>
<evidence type="ECO:0000256" key="4">
    <source>
        <dbReference type="ARBA" id="ARBA00022989"/>
    </source>
</evidence>
<proteinExistence type="inferred from homology"/>
<evidence type="ECO:0000256" key="5">
    <source>
        <dbReference type="ARBA" id="ARBA00023136"/>
    </source>
</evidence>
<reference evidence="7 8" key="1">
    <citation type="journal article" date="2015" name="Genome Announc.">
        <title>Expanding the biotechnology potential of lactobacilli through comparative genomics of 213 strains and associated genera.</title>
        <authorList>
            <person name="Sun Z."/>
            <person name="Harris H.M."/>
            <person name="McCann A."/>
            <person name="Guo C."/>
            <person name="Argimon S."/>
            <person name="Zhang W."/>
            <person name="Yang X."/>
            <person name="Jeffery I.B."/>
            <person name="Cooney J.C."/>
            <person name="Kagawa T.F."/>
            <person name="Liu W."/>
            <person name="Song Y."/>
            <person name="Salvetti E."/>
            <person name="Wrobel A."/>
            <person name="Rasinkangas P."/>
            <person name="Parkhill J."/>
            <person name="Rea M.C."/>
            <person name="O'Sullivan O."/>
            <person name="Ritari J."/>
            <person name="Douillard F.P."/>
            <person name="Paul Ross R."/>
            <person name="Yang R."/>
            <person name="Briner A.E."/>
            <person name="Felis G.E."/>
            <person name="de Vos W.M."/>
            <person name="Barrangou R."/>
            <person name="Klaenhammer T.R."/>
            <person name="Caufield P.W."/>
            <person name="Cui Y."/>
            <person name="Zhang H."/>
            <person name="O'Toole P.W."/>
        </authorList>
    </citation>
    <scope>NUCLEOTIDE SEQUENCE [LARGE SCALE GENOMIC DNA]</scope>
    <source>
        <strain evidence="7 8">DSM 15707</strain>
    </source>
</reference>
<protein>
    <submittedName>
        <fullName evidence="7">Permease</fullName>
    </submittedName>
</protein>
<evidence type="ECO:0000256" key="3">
    <source>
        <dbReference type="ARBA" id="ARBA00022692"/>
    </source>
</evidence>
<sequence length="328" mass="37530">MLVLLIAVLFLIKSMLSMLLLTFVFTYLIVHFVRFVHRYTKIPNSILVIITYIVIVWGMYVGIVNYLPQLVNQIIKMTNSLVQFYNQQNTTDFYKFVNKYVSISSINEQVKKGVSLAFNYVTSIGSMGVTFFFSFVLSFFYAVELKQLNHFAQNFKTGDFAWFFNDIEYFGRKFVNTFGVVIGAQFSIAIANTIITTICLIFMDMPQILTLSLMIFIFSLVPVAGVIVSSIPLSIIAYSDGGFKQVAYIIIMIIIVHAIETYLLNPQFMASRTELPVFYTFIVLMLGEHFFGVWGLIVGVPIFVFFLDLLDVKRIGDKKQPVKVKKLE</sequence>
<dbReference type="PATRIC" id="fig|1423778.4.peg.119"/>
<feature type="transmembrane region" description="Helical" evidence="6">
    <location>
        <begin position="178"/>
        <end position="203"/>
    </location>
</feature>
<dbReference type="PANTHER" id="PTHR21716:SF62">
    <property type="entry name" value="TRANSPORT PROTEIN YDBI-RELATED"/>
    <property type="match status" value="1"/>
</dbReference>
<dbReference type="GO" id="GO:0055085">
    <property type="term" value="P:transmembrane transport"/>
    <property type="evidence" value="ECO:0007669"/>
    <property type="project" value="TreeGrafter"/>
</dbReference>
<dbReference type="AlphaFoldDB" id="A0A0R1RLS9"/>